<sequence length="89" mass="9997">MSKFKSSTHAQIDQTIKELLRPPLEVGRTYKIRGCGIDGKSAVVKRTVIDLDKTHVTYLKHGEPKKCQITTFQRIYAEHGIQDDGGEQG</sequence>
<proteinExistence type="predicted"/>
<evidence type="ECO:0000313" key="1">
    <source>
        <dbReference type="EMBL" id="MDO3682201.1"/>
    </source>
</evidence>
<reference evidence="1" key="1">
    <citation type="submission" date="2023-07" db="EMBL/GenBank/DDBJ databases">
        <authorList>
            <person name="Aktuganov G."/>
            <person name="Boyko T."/>
            <person name="Delegan Y."/>
            <person name="Galimzianova N."/>
            <person name="Gilvanova E."/>
            <person name="Korobov V."/>
            <person name="Kuzmina L."/>
            <person name="Melentiev A."/>
            <person name="Milman P."/>
            <person name="Ryabova A."/>
            <person name="Stupak E."/>
            <person name="Yasakov T."/>
            <person name="Zharikova N."/>
            <person name="Zhurenko E."/>
        </authorList>
    </citation>
    <scope>NUCLEOTIDE SEQUENCE</scope>
    <source>
        <strain evidence="1">IB-739</strain>
    </source>
</reference>
<dbReference type="EMBL" id="JAUMKJ010000123">
    <property type="protein sequence ID" value="MDO3682201.1"/>
    <property type="molecule type" value="Genomic_DNA"/>
</dbReference>
<evidence type="ECO:0000313" key="2">
    <source>
        <dbReference type="Proteomes" id="UP001168883"/>
    </source>
</evidence>
<protein>
    <submittedName>
        <fullName evidence="1">Uncharacterized protein</fullName>
    </submittedName>
</protein>
<dbReference type="Proteomes" id="UP001168883">
    <property type="component" value="Unassembled WGS sequence"/>
</dbReference>
<name>A0ABT8VMM3_9BACL</name>
<accession>A0ABT8VMM3</accession>
<organism evidence="1 2">
    <name type="scientific">Paenibacillus ehimensis</name>
    <dbReference type="NCBI Taxonomy" id="79264"/>
    <lineage>
        <taxon>Bacteria</taxon>
        <taxon>Bacillati</taxon>
        <taxon>Bacillota</taxon>
        <taxon>Bacilli</taxon>
        <taxon>Bacillales</taxon>
        <taxon>Paenibacillaceae</taxon>
        <taxon>Paenibacillus</taxon>
    </lineage>
</organism>
<keyword evidence="2" id="KW-1185">Reference proteome</keyword>
<comment type="caution">
    <text evidence="1">The sequence shown here is derived from an EMBL/GenBank/DDBJ whole genome shotgun (WGS) entry which is preliminary data.</text>
</comment>
<dbReference type="RefSeq" id="WP_302881625.1">
    <property type="nucleotide sequence ID" value="NZ_JAUMKJ010000123.1"/>
</dbReference>
<gene>
    <name evidence="1" type="ORF">Q3C12_35030</name>
</gene>